<evidence type="ECO:0000256" key="1">
    <source>
        <dbReference type="SAM" id="MobiDB-lite"/>
    </source>
</evidence>
<dbReference type="EMBL" id="BARS01052060">
    <property type="protein sequence ID" value="GAG51106.1"/>
    <property type="molecule type" value="Genomic_DNA"/>
</dbReference>
<dbReference type="AlphaFoldDB" id="X0ZSA8"/>
<dbReference type="InterPro" id="IPR036410">
    <property type="entry name" value="HSP_DnaJ_Cys-rich_dom_sf"/>
</dbReference>
<proteinExistence type="predicted"/>
<gene>
    <name evidence="2" type="ORF">S01H1_77458</name>
</gene>
<evidence type="ECO:0000313" key="2">
    <source>
        <dbReference type="EMBL" id="GAG51106.1"/>
    </source>
</evidence>
<protein>
    <submittedName>
        <fullName evidence="2">Uncharacterized protein</fullName>
    </submittedName>
</protein>
<dbReference type="SUPFAM" id="SSF57938">
    <property type="entry name" value="DnaJ/Hsp40 cysteine-rich domain"/>
    <property type="match status" value="1"/>
</dbReference>
<accession>X0ZSA8</accession>
<name>X0ZSA8_9ZZZZ</name>
<organism evidence="2">
    <name type="scientific">marine sediment metagenome</name>
    <dbReference type="NCBI Taxonomy" id="412755"/>
    <lineage>
        <taxon>unclassified sequences</taxon>
        <taxon>metagenomes</taxon>
        <taxon>ecological metagenomes</taxon>
    </lineage>
</organism>
<comment type="caution">
    <text evidence="2">The sequence shown here is derived from an EMBL/GenBank/DDBJ whole genome shotgun (WGS) entry which is preliminary data.</text>
</comment>
<sequence length="184" mass="19225">MSASGTARKALEAVHELGDRASGHAVSRKLGIEPGYARLLCLDLAKEDYLDFKPSGLFKMTRKGTRTLDGKPSAPGSSPVTAVSFRGRSKQSPGWQVALVGSRGQAAGASFPKPGQEPLCWHAARVDGAGKRRDTGPGGRAAKVLQEGTWPCGFCRGKGERPAGAKCPVCHGTGLIHLSPPVAR</sequence>
<feature type="non-terminal residue" evidence="2">
    <location>
        <position position="184"/>
    </location>
</feature>
<feature type="region of interest" description="Disordered" evidence="1">
    <location>
        <begin position="64"/>
        <end position="87"/>
    </location>
</feature>
<reference evidence="2" key="1">
    <citation type="journal article" date="2014" name="Front. Microbiol.">
        <title>High frequency of phylogenetically diverse reductive dehalogenase-homologous genes in deep subseafloor sedimentary metagenomes.</title>
        <authorList>
            <person name="Kawai M."/>
            <person name="Futagami T."/>
            <person name="Toyoda A."/>
            <person name="Takaki Y."/>
            <person name="Nishi S."/>
            <person name="Hori S."/>
            <person name="Arai W."/>
            <person name="Tsubouchi T."/>
            <person name="Morono Y."/>
            <person name="Uchiyama I."/>
            <person name="Ito T."/>
            <person name="Fujiyama A."/>
            <person name="Inagaki F."/>
            <person name="Takami H."/>
        </authorList>
    </citation>
    <scope>NUCLEOTIDE SEQUENCE</scope>
    <source>
        <strain evidence="2">Expedition CK06-06</strain>
    </source>
</reference>